<evidence type="ECO:0000313" key="15">
    <source>
        <dbReference type="Proteomes" id="UP000662314"/>
    </source>
</evidence>
<dbReference type="SUPFAM" id="SSF55874">
    <property type="entry name" value="ATPase domain of HSP90 chaperone/DNA topoisomerase II/histidine kinase"/>
    <property type="match status" value="1"/>
</dbReference>
<dbReference type="SUPFAM" id="SSF55785">
    <property type="entry name" value="PYP-like sensor domain (PAS domain)"/>
    <property type="match status" value="2"/>
</dbReference>
<evidence type="ECO:0000256" key="9">
    <source>
        <dbReference type="PROSITE-ProRule" id="PRU00169"/>
    </source>
</evidence>
<dbReference type="SUPFAM" id="SSF55781">
    <property type="entry name" value="GAF domain-like"/>
    <property type="match status" value="1"/>
</dbReference>
<evidence type="ECO:0000259" key="12">
    <source>
        <dbReference type="PROSITE" id="PS50112"/>
    </source>
</evidence>
<dbReference type="InterPro" id="IPR000014">
    <property type="entry name" value="PAS"/>
</dbReference>
<dbReference type="InterPro" id="IPR036890">
    <property type="entry name" value="HATPase_C_sf"/>
</dbReference>
<name>A0A8J7LDB2_9NOST</name>
<dbReference type="PANTHER" id="PTHR43065:SF46">
    <property type="entry name" value="C4-DICARBOXYLATE TRANSPORT SENSOR PROTEIN DCTB"/>
    <property type="match status" value="1"/>
</dbReference>
<evidence type="ECO:0000256" key="6">
    <source>
        <dbReference type="ARBA" id="ARBA00022777"/>
    </source>
</evidence>
<evidence type="ECO:0000256" key="5">
    <source>
        <dbReference type="ARBA" id="ARBA00022741"/>
    </source>
</evidence>
<dbReference type="InterPro" id="IPR005467">
    <property type="entry name" value="His_kinase_dom"/>
</dbReference>
<dbReference type="EC" id="2.7.13.3" evidence="2"/>
<dbReference type="SMART" id="SM00388">
    <property type="entry name" value="HisKA"/>
    <property type="match status" value="1"/>
</dbReference>
<feature type="domain" description="PAC" evidence="13">
    <location>
        <begin position="256"/>
        <end position="311"/>
    </location>
</feature>
<feature type="modified residue" description="4-aspartylphosphate" evidence="9">
    <location>
        <position position="736"/>
    </location>
</feature>
<protein>
    <recommendedName>
        <fullName evidence="2">histidine kinase</fullName>
        <ecNumber evidence="2">2.7.13.3</ecNumber>
    </recommendedName>
</protein>
<gene>
    <name evidence="14" type="ORF">I8752_11760</name>
</gene>
<feature type="domain" description="Histidine kinase" evidence="10">
    <location>
        <begin position="445"/>
        <end position="666"/>
    </location>
</feature>
<keyword evidence="3 9" id="KW-0597">Phosphoprotein</keyword>
<evidence type="ECO:0000256" key="1">
    <source>
        <dbReference type="ARBA" id="ARBA00000085"/>
    </source>
</evidence>
<evidence type="ECO:0000256" key="2">
    <source>
        <dbReference type="ARBA" id="ARBA00012438"/>
    </source>
</evidence>
<dbReference type="PANTHER" id="PTHR43065">
    <property type="entry name" value="SENSOR HISTIDINE KINASE"/>
    <property type="match status" value="1"/>
</dbReference>
<dbReference type="InterPro" id="IPR003661">
    <property type="entry name" value="HisK_dim/P_dom"/>
</dbReference>
<dbReference type="SUPFAM" id="SSF47384">
    <property type="entry name" value="Homodimeric domain of signal transducing histidine kinase"/>
    <property type="match status" value="1"/>
</dbReference>
<keyword evidence="4" id="KW-0808">Transferase</keyword>
<keyword evidence="6" id="KW-0418">Kinase</keyword>
<dbReference type="InterPro" id="IPR011006">
    <property type="entry name" value="CheY-like_superfamily"/>
</dbReference>
<keyword evidence="7" id="KW-0067">ATP-binding</keyword>
<dbReference type="InterPro" id="IPR001610">
    <property type="entry name" value="PAC"/>
</dbReference>
<dbReference type="GO" id="GO:0005524">
    <property type="term" value="F:ATP binding"/>
    <property type="evidence" value="ECO:0007669"/>
    <property type="project" value="UniProtKB-KW"/>
</dbReference>
<dbReference type="InterPro" id="IPR004358">
    <property type="entry name" value="Sig_transdc_His_kin-like_C"/>
</dbReference>
<dbReference type="PROSITE" id="PS50109">
    <property type="entry name" value="HIS_KIN"/>
    <property type="match status" value="1"/>
</dbReference>
<dbReference type="PRINTS" id="PR00344">
    <property type="entry name" value="BCTRLSENSOR"/>
</dbReference>
<dbReference type="InterPro" id="IPR029016">
    <property type="entry name" value="GAF-like_dom_sf"/>
</dbReference>
<dbReference type="Pfam" id="PF13426">
    <property type="entry name" value="PAS_9"/>
    <property type="match status" value="2"/>
</dbReference>
<evidence type="ECO:0000259" key="10">
    <source>
        <dbReference type="PROSITE" id="PS50109"/>
    </source>
</evidence>
<organism evidence="14 15">
    <name type="scientific">Dendronalium phyllosphericum CENA369</name>
    <dbReference type="NCBI Taxonomy" id="1725256"/>
    <lineage>
        <taxon>Bacteria</taxon>
        <taxon>Bacillati</taxon>
        <taxon>Cyanobacteriota</taxon>
        <taxon>Cyanophyceae</taxon>
        <taxon>Nostocales</taxon>
        <taxon>Nostocaceae</taxon>
        <taxon>Dendronalium</taxon>
        <taxon>Dendronalium phyllosphericum</taxon>
    </lineage>
</organism>
<dbReference type="Pfam" id="PF02518">
    <property type="entry name" value="HATPase_c"/>
    <property type="match status" value="1"/>
</dbReference>
<dbReference type="Pfam" id="PF00512">
    <property type="entry name" value="HisKA"/>
    <property type="match status" value="1"/>
</dbReference>
<dbReference type="SMART" id="SM00091">
    <property type="entry name" value="PAS"/>
    <property type="match status" value="2"/>
</dbReference>
<dbReference type="Pfam" id="PF01590">
    <property type="entry name" value="GAF"/>
    <property type="match status" value="1"/>
</dbReference>
<comment type="caution">
    <text evidence="14">The sequence shown here is derived from an EMBL/GenBank/DDBJ whole genome shotgun (WGS) entry which is preliminary data.</text>
</comment>
<dbReference type="InterPro" id="IPR036097">
    <property type="entry name" value="HisK_dim/P_sf"/>
</dbReference>
<dbReference type="InterPro" id="IPR003594">
    <property type="entry name" value="HATPase_dom"/>
</dbReference>
<dbReference type="InterPro" id="IPR001789">
    <property type="entry name" value="Sig_transdc_resp-reg_receiver"/>
</dbReference>
<dbReference type="EMBL" id="JAECZA010000040">
    <property type="protein sequence ID" value="MBH8573682.1"/>
    <property type="molecule type" value="Genomic_DNA"/>
</dbReference>
<keyword evidence="8" id="KW-0902">Two-component regulatory system</keyword>
<dbReference type="InterPro" id="IPR003018">
    <property type="entry name" value="GAF"/>
</dbReference>
<dbReference type="Gene3D" id="3.40.50.2300">
    <property type="match status" value="1"/>
</dbReference>
<dbReference type="InterPro" id="IPR035965">
    <property type="entry name" value="PAS-like_dom_sf"/>
</dbReference>
<dbReference type="SMART" id="SM00387">
    <property type="entry name" value="HATPase_c"/>
    <property type="match status" value="1"/>
</dbReference>
<evidence type="ECO:0000259" key="11">
    <source>
        <dbReference type="PROSITE" id="PS50110"/>
    </source>
</evidence>
<dbReference type="GO" id="GO:0000155">
    <property type="term" value="F:phosphorelay sensor kinase activity"/>
    <property type="evidence" value="ECO:0007669"/>
    <property type="project" value="InterPro"/>
</dbReference>
<sequence length="808" mass="90349">MQSSVCNHEAARLKALYQYQILDTAPEQAFDDLVSLAAQICDTPIALINLIDANRHWFKAKVGLNIQEIQADLALCRFCIQQKQTLIVPDILADERFATEIIVTSEPHARFYVGVPLIVPEGQAIATLCVIDRVPRQISPKQVEALESIGRLVVRQLEIRRNLAELASIKKEYKQTQEALHQSECILRSFFNSAPMMMGIVELVDNDILHITDNLATAKFFGLTPEAMQNRLAREMGATDKHLSQWIHYYRQAERTQAPVRFEYSFDTPQKQIWLSATVSPIAISSSKHPKFAYIVEDISQRKQAEQQSREQAALLDITTDAILVQDLSHKILFWNKSAENLYGWKGEEAIDKNANRLLYGKTLPQHQEIYNSVLKNGSWRGELQNISKSGAEITVESRWTLVLDEHFQVKSILVVNTDITQKKQLEKQFLRAQRMESIGTLASGIAHDLNNVLSPIVMSVQLLKNKCSDRNTHQILSIVENNAKRGANLVKQVLSFVRGIEGDRTVLQLKHLILEMQQIVQQTFPKTIAITTEIQLDLFPVCGDSTQLHQVLMNLCLNARDAMPEGGNLSITAENISIDRNYTKMHLDAQIGTYIVLAIADTGLGIKNEFLDRIFEPFFTTKQFSNGTGLGLSTVMGIIKGHGGFITVSSCVGSTTFKVYLPAVHTDTYQSSDNREILAGYGEWILVVDDEAAIREITTTSLENHNYKTISASDGVEAMTIYAQHQDKISAAIVDIIVPNMDGATTIRALQKMNPQLPIIAVSGLATSEQIPINKASGDTAFLPKPYTVQQLLTALHTVIHNRKNKT</sequence>
<evidence type="ECO:0000313" key="14">
    <source>
        <dbReference type="EMBL" id="MBH8573682.1"/>
    </source>
</evidence>
<evidence type="ECO:0000256" key="8">
    <source>
        <dbReference type="ARBA" id="ARBA00023012"/>
    </source>
</evidence>
<dbReference type="CDD" id="cd00130">
    <property type="entry name" value="PAS"/>
    <property type="match status" value="2"/>
</dbReference>
<dbReference type="Pfam" id="PF00072">
    <property type="entry name" value="Response_reg"/>
    <property type="match status" value="1"/>
</dbReference>
<dbReference type="Gene3D" id="1.10.287.130">
    <property type="match status" value="1"/>
</dbReference>
<feature type="domain" description="PAS" evidence="12">
    <location>
        <begin position="308"/>
        <end position="378"/>
    </location>
</feature>
<proteinExistence type="predicted"/>
<accession>A0A8J7LDB2</accession>
<dbReference type="RefSeq" id="WP_214432501.1">
    <property type="nucleotide sequence ID" value="NZ_CAWPUQ010000220.1"/>
</dbReference>
<dbReference type="Gene3D" id="3.30.565.10">
    <property type="entry name" value="Histidine kinase-like ATPase, C-terminal domain"/>
    <property type="match status" value="1"/>
</dbReference>
<dbReference type="SMART" id="SM00448">
    <property type="entry name" value="REC"/>
    <property type="match status" value="1"/>
</dbReference>
<dbReference type="Gene3D" id="3.30.450.20">
    <property type="entry name" value="PAS domain"/>
    <property type="match status" value="2"/>
</dbReference>
<dbReference type="NCBIfam" id="TIGR00229">
    <property type="entry name" value="sensory_box"/>
    <property type="match status" value="2"/>
</dbReference>
<evidence type="ECO:0000259" key="13">
    <source>
        <dbReference type="PROSITE" id="PS50113"/>
    </source>
</evidence>
<comment type="catalytic activity">
    <reaction evidence="1">
        <text>ATP + protein L-histidine = ADP + protein N-phospho-L-histidine.</text>
        <dbReference type="EC" id="2.7.13.3"/>
    </reaction>
</comment>
<feature type="domain" description="PAC" evidence="13">
    <location>
        <begin position="380"/>
        <end position="432"/>
    </location>
</feature>
<dbReference type="PROSITE" id="PS50110">
    <property type="entry name" value="RESPONSE_REGULATORY"/>
    <property type="match status" value="1"/>
</dbReference>
<dbReference type="SMART" id="SM00086">
    <property type="entry name" value="PAC"/>
    <property type="match status" value="1"/>
</dbReference>
<evidence type="ECO:0000256" key="3">
    <source>
        <dbReference type="ARBA" id="ARBA00022553"/>
    </source>
</evidence>
<dbReference type="InterPro" id="IPR000700">
    <property type="entry name" value="PAS-assoc_C"/>
</dbReference>
<reference evidence="14 15" key="1">
    <citation type="journal article" date="2021" name="Int. J. Syst. Evol. Microbiol.">
        <title>Amazonocrinis nigriterrae gen. nov., sp. nov., Atlanticothrix silvestris gen. nov., sp. nov. and Dendronalium phyllosphericum gen. nov., sp. nov., nostocacean cyanobacteria from Brazilian environments.</title>
        <authorList>
            <person name="Alvarenga D.O."/>
            <person name="Andreote A.P.D."/>
            <person name="Branco L.H.Z."/>
            <person name="Delbaje E."/>
            <person name="Cruz R.B."/>
            <person name="Varani A.M."/>
            <person name="Fiore M.F."/>
        </authorList>
    </citation>
    <scope>NUCLEOTIDE SEQUENCE [LARGE SCALE GENOMIC DNA]</scope>
    <source>
        <strain evidence="14 15">CENA369</strain>
    </source>
</reference>
<dbReference type="Proteomes" id="UP000662314">
    <property type="component" value="Unassembled WGS sequence"/>
</dbReference>
<dbReference type="SMART" id="SM00065">
    <property type="entry name" value="GAF"/>
    <property type="match status" value="1"/>
</dbReference>
<feature type="domain" description="Response regulatory" evidence="11">
    <location>
        <begin position="685"/>
        <end position="801"/>
    </location>
</feature>
<evidence type="ECO:0000256" key="4">
    <source>
        <dbReference type="ARBA" id="ARBA00022679"/>
    </source>
</evidence>
<dbReference type="PROSITE" id="PS50113">
    <property type="entry name" value="PAC"/>
    <property type="match status" value="2"/>
</dbReference>
<dbReference type="CDD" id="cd00082">
    <property type="entry name" value="HisKA"/>
    <property type="match status" value="1"/>
</dbReference>
<dbReference type="PROSITE" id="PS50112">
    <property type="entry name" value="PAS"/>
    <property type="match status" value="1"/>
</dbReference>
<keyword evidence="15" id="KW-1185">Reference proteome</keyword>
<dbReference type="SUPFAM" id="SSF52172">
    <property type="entry name" value="CheY-like"/>
    <property type="match status" value="1"/>
</dbReference>
<evidence type="ECO:0000256" key="7">
    <source>
        <dbReference type="ARBA" id="ARBA00022840"/>
    </source>
</evidence>
<dbReference type="Gene3D" id="3.30.450.40">
    <property type="match status" value="1"/>
</dbReference>
<dbReference type="AlphaFoldDB" id="A0A8J7LDB2"/>
<keyword evidence="5" id="KW-0547">Nucleotide-binding</keyword>